<dbReference type="EMBL" id="HG673746">
    <property type="protein sequence ID" value="CDJ36976.1"/>
    <property type="molecule type" value="Genomic_DNA"/>
</dbReference>
<accession>U6KJK3</accession>
<dbReference type="GO" id="GO:0031514">
    <property type="term" value="C:motile cilium"/>
    <property type="evidence" value="ECO:0007669"/>
    <property type="project" value="TreeGrafter"/>
</dbReference>
<dbReference type="GeneID" id="25250177"/>
<feature type="region of interest" description="Disordered" evidence="5">
    <location>
        <begin position="1"/>
        <end position="48"/>
    </location>
</feature>
<dbReference type="RefSeq" id="XP_013227814.1">
    <property type="nucleotide sequence ID" value="XM_013372360.1"/>
</dbReference>
<evidence type="ECO:0000256" key="5">
    <source>
        <dbReference type="SAM" id="MobiDB-lite"/>
    </source>
</evidence>
<feature type="compositionally biased region" description="Basic and acidic residues" evidence="5">
    <location>
        <begin position="1"/>
        <end position="34"/>
    </location>
</feature>
<reference evidence="6" key="2">
    <citation type="submission" date="2013-10" db="EMBL/GenBank/DDBJ databases">
        <authorList>
            <person name="Aslett M."/>
        </authorList>
    </citation>
    <scope>NUCLEOTIDE SEQUENCE [LARGE SCALE GENOMIC DNA]</scope>
    <source>
        <strain evidence="6">Houghton</strain>
    </source>
</reference>
<dbReference type="SUPFAM" id="SSF50978">
    <property type="entry name" value="WD40 repeat-like"/>
    <property type="match status" value="1"/>
</dbReference>
<reference evidence="6" key="1">
    <citation type="submission" date="2013-10" db="EMBL/GenBank/DDBJ databases">
        <title>Genomic analysis of the causative agents of coccidiosis in chickens.</title>
        <authorList>
            <person name="Reid A.J."/>
            <person name="Blake D."/>
            <person name="Billington K."/>
            <person name="Browne H."/>
            <person name="Dunn M."/>
            <person name="Hung S."/>
            <person name="Kawahara F."/>
            <person name="Miranda-Saavedra D."/>
            <person name="Mourier T."/>
            <person name="Nagra H."/>
            <person name="Otto T.D."/>
            <person name="Rawlings N."/>
            <person name="Sanchez A."/>
            <person name="Sanders M."/>
            <person name="Subramaniam C."/>
            <person name="Tay Y."/>
            <person name="Dear P."/>
            <person name="Doerig C."/>
            <person name="Gruber A."/>
            <person name="Parkinson J."/>
            <person name="Shirley M."/>
            <person name="Wan K.L."/>
            <person name="Berriman M."/>
            <person name="Tomley F."/>
            <person name="Pain A."/>
        </authorList>
    </citation>
    <scope>NUCLEOTIDE SEQUENCE [LARGE SCALE GENOMIC DNA]</scope>
    <source>
        <strain evidence="6">Houghton</strain>
    </source>
</reference>
<evidence type="ECO:0008006" key="8">
    <source>
        <dbReference type="Google" id="ProtNLM"/>
    </source>
</evidence>
<dbReference type="InterPro" id="IPR050630">
    <property type="entry name" value="WD_repeat_EMAP"/>
</dbReference>
<evidence type="ECO:0000256" key="3">
    <source>
        <dbReference type="ARBA" id="ARBA00022737"/>
    </source>
</evidence>
<comment type="subcellular location">
    <subcellularLocation>
        <location evidence="1">Cell projection</location>
        <location evidence="1">Cilium</location>
    </subcellularLocation>
</comment>
<gene>
    <name evidence="6" type="ORF">ETH_00004845</name>
</gene>
<dbReference type="VEuPathDB" id="ToxoDB:ETH_00004845"/>
<dbReference type="InterPro" id="IPR015943">
    <property type="entry name" value="WD40/YVTN_repeat-like_dom_sf"/>
</dbReference>
<evidence type="ECO:0000256" key="1">
    <source>
        <dbReference type="ARBA" id="ARBA00004138"/>
    </source>
</evidence>
<proteinExistence type="predicted"/>
<keyword evidence="4" id="KW-0966">Cell projection</keyword>
<dbReference type="VEuPathDB" id="ToxoDB:ETH2_0816300"/>
<keyword evidence="3" id="KW-0677">Repeat</keyword>
<dbReference type="PANTHER" id="PTHR13720">
    <property type="entry name" value="WD-40 REPEAT PROTEIN"/>
    <property type="match status" value="1"/>
</dbReference>
<evidence type="ECO:0000313" key="6">
    <source>
        <dbReference type="EMBL" id="CDJ36976.1"/>
    </source>
</evidence>
<dbReference type="AlphaFoldDB" id="U6KJK3"/>
<dbReference type="InterPro" id="IPR036322">
    <property type="entry name" value="WD40_repeat_dom_sf"/>
</dbReference>
<keyword evidence="7" id="KW-1185">Reference proteome</keyword>
<evidence type="ECO:0000256" key="2">
    <source>
        <dbReference type="ARBA" id="ARBA00022574"/>
    </source>
</evidence>
<dbReference type="Proteomes" id="UP000030747">
    <property type="component" value="Unassembled WGS sequence"/>
</dbReference>
<sequence>MITETSDARKGTTAEHQESRKQKQDNRAREERSPHSATVPHCTESTSKTNTPIKLEWAFGFDKGIRNGVHSLTRGPNSEKAIFFPASNTGVIHMYNEEGLKAKAEKQVLLRGHINHISGVAISEDKEWIATADTGKASKSRTLSFPVLGVVSVDFTPDAKLIVTLSALIPEAYIIGRAPSQETSNYQNSTLQDALEATETSDAPQENENGLDADIYQGVAIWNWRDSGQAPHSFDCSLLCSTCCFMYRKNNLSVSLHSGEFQECAVESCGYRHPRYPSTTDGDVVMWNLSLILDGLSRPDERRAVSILRLRDSCVTCLQTVQDRLIVAGFADGTVCFYDVQLRLVRCFEYLDAVSPVKEQLVAHKTIEFYHC</sequence>
<name>U6KJK3_EIMTE</name>
<protein>
    <recommendedName>
        <fullName evidence="8">WD domain, G-beta repeat-containing protein</fullName>
    </recommendedName>
</protein>
<evidence type="ECO:0000313" key="7">
    <source>
        <dbReference type="Proteomes" id="UP000030747"/>
    </source>
</evidence>
<keyword evidence="2" id="KW-0853">WD repeat</keyword>
<evidence type="ECO:0000256" key="4">
    <source>
        <dbReference type="ARBA" id="ARBA00023273"/>
    </source>
</evidence>
<dbReference type="PANTHER" id="PTHR13720:SF13">
    <property type="entry name" value="CILIA- AND FLAGELLA-ASSOCIATED PROTEIN 251"/>
    <property type="match status" value="1"/>
</dbReference>
<dbReference type="Gene3D" id="2.130.10.10">
    <property type="entry name" value="YVTN repeat-like/Quinoprotein amine dehydrogenase"/>
    <property type="match status" value="1"/>
</dbReference>
<organism evidence="6 7">
    <name type="scientific">Eimeria tenella</name>
    <name type="common">Coccidian parasite</name>
    <dbReference type="NCBI Taxonomy" id="5802"/>
    <lineage>
        <taxon>Eukaryota</taxon>
        <taxon>Sar</taxon>
        <taxon>Alveolata</taxon>
        <taxon>Apicomplexa</taxon>
        <taxon>Conoidasida</taxon>
        <taxon>Coccidia</taxon>
        <taxon>Eucoccidiorida</taxon>
        <taxon>Eimeriorina</taxon>
        <taxon>Eimeriidae</taxon>
        <taxon>Eimeria</taxon>
    </lineage>
</organism>
<dbReference type="OrthoDB" id="354559at2759"/>